<dbReference type="Proteomes" id="UP000822688">
    <property type="component" value="Chromosome 8"/>
</dbReference>
<protein>
    <recommendedName>
        <fullName evidence="1">Origin recognition complex subunit 3 winged helix C-terminal domain-containing protein</fullName>
    </recommendedName>
</protein>
<dbReference type="PANTHER" id="PTHR12748:SF0">
    <property type="entry name" value="ORIGIN RECOGNITION COMPLEX SUBUNIT 3"/>
    <property type="match status" value="1"/>
</dbReference>
<evidence type="ECO:0000259" key="1">
    <source>
        <dbReference type="Pfam" id="PF18137"/>
    </source>
</evidence>
<proteinExistence type="predicted"/>
<dbReference type="PANTHER" id="PTHR12748">
    <property type="entry name" value="ORIGIN RECOGNITION COMPLEX SUBUNIT 3"/>
    <property type="match status" value="1"/>
</dbReference>
<gene>
    <name evidence="2" type="ORF">KC19_8G140500</name>
</gene>
<comment type="caution">
    <text evidence="2">The sequence shown here is derived from an EMBL/GenBank/DDBJ whole genome shotgun (WGS) entry which is preliminary data.</text>
</comment>
<name>A0A8T0H0E9_CERPU</name>
<sequence length="77" mass="8315">MSSINVHDWYQSLSSICCPVKVSSAKKGKGGKSEGTAGDPVIIQARFTRAATELQIAGLLRMPKKGRPDFAHRVCLN</sequence>
<keyword evidence="3" id="KW-1185">Reference proteome</keyword>
<dbReference type="GO" id="GO:0005656">
    <property type="term" value="C:nuclear pre-replicative complex"/>
    <property type="evidence" value="ECO:0007669"/>
    <property type="project" value="TreeGrafter"/>
</dbReference>
<dbReference type="EMBL" id="CM026429">
    <property type="protein sequence ID" value="KAG0564790.1"/>
    <property type="molecule type" value="Genomic_DNA"/>
</dbReference>
<dbReference type="GO" id="GO:0003688">
    <property type="term" value="F:DNA replication origin binding"/>
    <property type="evidence" value="ECO:0007669"/>
    <property type="project" value="TreeGrafter"/>
</dbReference>
<dbReference type="AlphaFoldDB" id="A0A8T0H0E9"/>
<feature type="domain" description="Origin recognition complex subunit 3 winged helix C-terminal" evidence="1">
    <location>
        <begin position="2"/>
        <end position="73"/>
    </location>
</feature>
<evidence type="ECO:0000313" key="3">
    <source>
        <dbReference type="Proteomes" id="UP000822688"/>
    </source>
</evidence>
<dbReference type="InterPro" id="IPR040855">
    <property type="entry name" value="ORC_WH_C"/>
</dbReference>
<organism evidence="2 3">
    <name type="scientific">Ceratodon purpureus</name>
    <name type="common">Fire moss</name>
    <name type="synonym">Dicranum purpureum</name>
    <dbReference type="NCBI Taxonomy" id="3225"/>
    <lineage>
        <taxon>Eukaryota</taxon>
        <taxon>Viridiplantae</taxon>
        <taxon>Streptophyta</taxon>
        <taxon>Embryophyta</taxon>
        <taxon>Bryophyta</taxon>
        <taxon>Bryophytina</taxon>
        <taxon>Bryopsida</taxon>
        <taxon>Dicranidae</taxon>
        <taxon>Pseudoditrichales</taxon>
        <taxon>Ditrichaceae</taxon>
        <taxon>Ceratodon</taxon>
    </lineage>
</organism>
<dbReference type="GO" id="GO:0005664">
    <property type="term" value="C:nuclear origin of replication recognition complex"/>
    <property type="evidence" value="ECO:0007669"/>
    <property type="project" value="InterPro"/>
</dbReference>
<dbReference type="GO" id="GO:0031261">
    <property type="term" value="C:DNA replication preinitiation complex"/>
    <property type="evidence" value="ECO:0007669"/>
    <property type="project" value="TreeGrafter"/>
</dbReference>
<dbReference type="InterPro" id="IPR020795">
    <property type="entry name" value="ORC3"/>
</dbReference>
<accession>A0A8T0H0E9</accession>
<evidence type="ECO:0000313" key="2">
    <source>
        <dbReference type="EMBL" id="KAG0564790.1"/>
    </source>
</evidence>
<reference evidence="2" key="1">
    <citation type="submission" date="2020-06" db="EMBL/GenBank/DDBJ databases">
        <title>WGS assembly of Ceratodon purpureus strain R40.</title>
        <authorList>
            <person name="Carey S.B."/>
            <person name="Jenkins J."/>
            <person name="Shu S."/>
            <person name="Lovell J.T."/>
            <person name="Sreedasyam A."/>
            <person name="Maumus F."/>
            <person name="Tiley G.P."/>
            <person name="Fernandez-Pozo N."/>
            <person name="Barry K."/>
            <person name="Chen C."/>
            <person name="Wang M."/>
            <person name="Lipzen A."/>
            <person name="Daum C."/>
            <person name="Saski C.A."/>
            <person name="Payton A.C."/>
            <person name="Mcbreen J.C."/>
            <person name="Conrad R.E."/>
            <person name="Kollar L.M."/>
            <person name="Olsson S."/>
            <person name="Huttunen S."/>
            <person name="Landis J.B."/>
            <person name="Wickett N.J."/>
            <person name="Johnson M.G."/>
            <person name="Rensing S.A."/>
            <person name="Grimwood J."/>
            <person name="Schmutz J."/>
            <person name="Mcdaniel S.F."/>
        </authorList>
    </citation>
    <scope>NUCLEOTIDE SEQUENCE</scope>
    <source>
        <strain evidence="2">R40</strain>
    </source>
</reference>
<dbReference type="GO" id="GO:0006270">
    <property type="term" value="P:DNA replication initiation"/>
    <property type="evidence" value="ECO:0007669"/>
    <property type="project" value="TreeGrafter"/>
</dbReference>
<dbReference type="Pfam" id="PF18137">
    <property type="entry name" value="WHD_ORC"/>
    <property type="match status" value="1"/>
</dbReference>